<sequence length="44" mass="5019">NEGIGVEKDEHMAVKYYQESIELCYVSTNGTLSRLDTATRRNLI</sequence>
<dbReference type="EMBL" id="CAJVPV010036470">
    <property type="protein sequence ID" value="CAG8753259.1"/>
    <property type="molecule type" value="Genomic_DNA"/>
</dbReference>
<name>A0A9N9IZQ7_9GLOM</name>
<dbReference type="Proteomes" id="UP000789342">
    <property type="component" value="Unassembled WGS sequence"/>
</dbReference>
<feature type="non-terminal residue" evidence="1">
    <location>
        <position position="1"/>
    </location>
</feature>
<evidence type="ECO:0000313" key="1">
    <source>
        <dbReference type="EMBL" id="CAG8753259.1"/>
    </source>
</evidence>
<gene>
    <name evidence="1" type="ORF">AMORRO_LOCUS15444</name>
</gene>
<protein>
    <submittedName>
        <fullName evidence="1">2369_t:CDS:1</fullName>
    </submittedName>
</protein>
<keyword evidence="2" id="KW-1185">Reference proteome</keyword>
<accession>A0A9N9IZQ7</accession>
<organism evidence="1 2">
    <name type="scientific">Acaulospora morrowiae</name>
    <dbReference type="NCBI Taxonomy" id="94023"/>
    <lineage>
        <taxon>Eukaryota</taxon>
        <taxon>Fungi</taxon>
        <taxon>Fungi incertae sedis</taxon>
        <taxon>Mucoromycota</taxon>
        <taxon>Glomeromycotina</taxon>
        <taxon>Glomeromycetes</taxon>
        <taxon>Diversisporales</taxon>
        <taxon>Acaulosporaceae</taxon>
        <taxon>Acaulospora</taxon>
    </lineage>
</organism>
<comment type="caution">
    <text evidence="1">The sequence shown here is derived from an EMBL/GenBank/DDBJ whole genome shotgun (WGS) entry which is preliminary data.</text>
</comment>
<reference evidence="1" key="1">
    <citation type="submission" date="2021-06" db="EMBL/GenBank/DDBJ databases">
        <authorList>
            <person name="Kallberg Y."/>
            <person name="Tangrot J."/>
            <person name="Rosling A."/>
        </authorList>
    </citation>
    <scope>NUCLEOTIDE SEQUENCE</scope>
    <source>
        <strain evidence="1">CL551</strain>
    </source>
</reference>
<dbReference type="AlphaFoldDB" id="A0A9N9IZQ7"/>
<evidence type="ECO:0000313" key="2">
    <source>
        <dbReference type="Proteomes" id="UP000789342"/>
    </source>
</evidence>
<proteinExistence type="predicted"/>